<keyword evidence="8 10" id="KW-0560">Oxidoreductase</keyword>
<comment type="cofactor">
    <cofactor evidence="10">
        <name>FAD</name>
        <dbReference type="ChEBI" id="CHEBI:57692"/>
    </cofactor>
</comment>
<feature type="region of interest" description="FAD-dependent cmnm(5)s(2)U34 oxidoreductase" evidence="10">
    <location>
        <begin position="259"/>
        <end position="661"/>
    </location>
</feature>
<protein>
    <recommendedName>
        <fullName evidence="10">tRNA 5-methylaminomethyl-2-thiouridine biosynthesis bifunctional protein MnmC</fullName>
        <shortName evidence="10">tRNA mnm(5)s(2)U biosynthesis bifunctional protein</shortName>
    </recommendedName>
    <domain>
        <recommendedName>
            <fullName evidence="10">tRNA (mnm(5)s(2)U34)-methyltransferase</fullName>
            <ecNumber evidence="10">2.1.1.61</ecNumber>
        </recommendedName>
    </domain>
    <domain>
        <recommendedName>
            <fullName evidence="10">FAD-dependent cmnm(5)s(2)U34 oxidoreductase</fullName>
            <ecNumber evidence="10">1.5.-.-</ecNumber>
        </recommendedName>
    </domain>
</protein>
<dbReference type="InterPro" id="IPR029063">
    <property type="entry name" value="SAM-dependent_MTases_sf"/>
</dbReference>
<reference evidence="13" key="1">
    <citation type="journal article" date="2021" name="Arch. Microbiol.">
        <title>Methyloradius palustris gen. nov., sp. nov., a methanol-oxidizing bacterium isolated from snow.</title>
        <authorList>
            <person name="Miyadera T."/>
            <person name="Kojima H."/>
            <person name="Fukui M."/>
        </authorList>
    </citation>
    <scope>NUCLEOTIDE SEQUENCE</scope>
    <source>
        <strain evidence="13">Zm11</strain>
    </source>
</reference>
<dbReference type="KEGG" id="mpau:ZMTM_14070"/>
<dbReference type="GO" id="GO:0004808">
    <property type="term" value="F:tRNA (5-methylaminomethyl-2-thiouridylate)(34)-methyltransferase activity"/>
    <property type="evidence" value="ECO:0007669"/>
    <property type="project" value="UniProtKB-EC"/>
</dbReference>
<comment type="similarity">
    <text evidence="10">In the N-terminal section; belongs to the methyltransferase superfamily. tRNA (mnm(5)s(2)U34)-methyltransferase family.</text>
</comment>
<dbReference type="GO" id="GO:0032259">
    <property type="term" value="P:methylation"/>
    <property type="evidence" value="ECO:0007669"/>
    <property type="project" value="UniProtKB-KW"/>
</dbReference>
<evidence type="ECO:0000256" key="8">
    <source>
        <dbReference type="ARBA" id="ARBA00023002"/>
    </source>
</evidence>
<dbReference type="EC" id="2.1.1.61" evidence="10"/>
<name>A0A8D5G329_9PROT</name>
<dbReference type="Gene3D" id="3.50.50.60">
    <property type="entry name" value="FAD/NAD(P)-binding domain"/>
    <property type="match status" value="1"/>
</dbReference>
<dbReference type="NCBIfam" id="NF002481">
    <property type="entry name" value="PRK01747.1-2"/>
    <property type="match status" value="1"/>
</dbReference>
<dbReference type="PANTHER" id="PTHR13847">
    <property type="entry name" value="SARCOSINE DEHYDROGENASE-RELATED"/>
    <property type="match status" value="1"/>
</dbReference>
<dbReference type="Pfam" id="PF01266">
    <property type="entry name" value="DAO"/>
    <property type="match status" value="1"/>
</dbReference>
<dbReference type="Proteomes" id="UP000826722">
    <property type="component" value="Chromosome"/>
</dbReference>
<keyword evidence="2 10" id="KW-0489">Methyltransferase</keyword>
<comment type="function">
    <text evidence="10">Catalyzes the last two steps in the biosynthesis of 5-methylaminomethyl-2-thiouridine (mnm(5)s(2)U) at the wobble position (U34) in tRNA. Catalyzes the FAD-dependent demodification of cmnm(5)s(2)U34 to nm(5)s(2)U34, followed by the transfer of a methyl group from S-adenosyl-L-methionine to nm(5)s(2)U34, to form mnm(5)s(2)U34.</text>
</comment>
<dbReference type="Pfam" id="PF05430">
    <property type="entry name" value="Methyltransf_30"/>
    <property type="match status" value="1"/>
</dbReference>
<evidence type="ECO:0000256" key="5">
    <source>
        <dbReference type="ARBA" id="ARBA00022691"/>
    </source>
</evidence>
<evidence type="ECO:0000259" key="12">
    <source>
        <dbReference type="Pfam" id="PF05430"/>
    </source>
</evidence>
<dbReference type="SUPFAM" id="SSF54373">
    <property type="entry name" value="FAD-linked reductases, C-terminal domain"/>
    <property type="match status" value="1"/>
</dbReference>
<dbReference type="Gene3D" id="3.30.9.10">
    <property type="entry name" value="D-Amino Acid Oxidase, subunit A, domain 2"/>
    <property type="match status" value="1"/>
</dbReference>
<dbReference type="GO" id="GO:0002098">
    <property type="term" value="P:tRNA wobble uridine modification"/>
    <property type="evidence" value="ECO:0007669"/>
    <property type="project" value="TreeGrafter"/>
</dbReference>
<dbReference type="SUPFAM" id="SSF51905">
    <property type="entry name" value="FAD/NAD(P)-binding domain"/>
    <property type="match status" value="1"/>
</dbReference>
<dbReference type="AlphaFoldDB" id="A0A8D5G329"/>
<sequence length="661" mass="71981">MNSKSADILQANDPQLEWKEQQPFSGRYGDVYFSSDSGLDESRYVFLTQNHLQERWPRLNDEVFTIAETGFGTGLNFLCAWQLWNEIAPAGASLYFISFEKYPIALPDLKKALALWPQLQTLSKELCQQYQWITPGWHRLIFDNGRVTLTLIIGDIADTLPLVKAKVDAWFLDGFAPAKNPEMWQPVIFEQMARLSAQSSTFATFTSAGIVKRGLLDASFNVNKISGYGRKREMLAGVMPNHSGNSNRPKASGQHAIVIGAGIAGAASAYALANRGWQVILIDRHSEIAQEASGNPVGIIYPRLTGQDTAMHKLALAGYLHTIRLIQSLNLSANDFNACGVLQLAFDAQELKRCLAVAARNLPETIARYVDDIQASELAGTALSQPGLFFPAAGWVNPVALCKALTNNKLIHKVLNCDIQAIKKIDGRWQVWSGNQHGEQLEAEAPVLILANSNEADQFGISSNLSLQAVRGQISLLPHQAGAKDIKTVICTDGYVSPSANGQNALGATFSPNDIALDVRETDHLANLNMLKKMAPQFYQDAQTEILSISGRAALRAATIDYLPMAGPLLDHDALTKHPPRYNVNASSLPWLEGVYVNAGHGSKGLTHASICAEMIAASICGEPAPVDSKLLAALDPNRFLLRKMGLKALVQGLAAYPPLH</sequence>
<evidence type="ECO:0000256" key="2">
    <source>
        <dbReference type="ARBA" id="ARBA00022603"/>
    </source>
</evidence>
<comment type="subcellular location">
    <subcellularLocation>
        <location evidence="10">Cytoplasm</location>
    </subcellularLocation>
</comment>
<feature type="region of interest" description="tRNA (mnm(5)s(2)U34)-methyltransferase" evidence="10">
    <location>
        <begin position="1"/>
        <end position="240"/>
    </location>
</feature>
<keyword evidence="1 10" id="KW-0963">Cytoplasm</keyword>
<evidence type="ECO:0000256" key="6">
    <source>
        <dbReference type="ARBA" id="ARBA00022694"/>
    </source>
</evidence>
<evidence type="ECO:0000256" key="9">
    <source>
        <dbReference type="ARBA" id="ARBA00023268"/>
    </source>
</evidence>
<dbReference type="InterPro" id="IPR023032">
    <property type="entry name" value="tRNA_MAMT_biosynth_bifunc_MnmC"/>
</dbReference>
<keyword evidence="7 10" id="KW-0274">FAD</keyword>
<evidence type="ECO:0000313" key="14">
    <source>
        <dbReference type="Proteomes" id="UP000826722"/>
    </source>
</evidence>
<dbReference type="InterPro" id="IPR017610">
    <property type="entry name" value="tRNA_S-uridine_synth_MnmC_C"/>
</dbReference>
<dbReference type="InterPro" id="IPR036188">
    <property type="entry name" value="FAD/NAD-bd_sf"/>
</dbReference>
<dbReference type="NCBIfam" id="NF033855">
    <property type="entry name" value="tRNA_MNMC2"/>
    <property type="match status" value="1"/>
</dbReference>
<dbReference type="GO" id="GO:0050660">
    <property type="term" value="F:flavin adenine dinucleotide binding"/>
    <property type="evidence" value="ECO:0007669"/>
    <property type="project" value="UniProtKB-UniRule"/>
</dbReference>
<keyword evidence="3 10" id="KW-0285">Flavoprotein</keyword>
<dbReference type="NCBIfam" id="TIGR03197">
    <property type="entry name" value="MnmC_Cterm"/>
    <property type="match status" value="1"/>
</dbReference>
<dbReference type="GO" id="GO:0005737">
    <property type="term" value="C:cytoplasm"/>
    <property type="evidence" value="ECO:0007669"/>
    <property type="project" value="UniProtKB-SubCell"/>
</dbReference>
<evidence type="ECO:0000313" key="13">
    <source>
        <dbReference type="EMBL" id="BCM25148.1"/>
    </source>
</evidence>
<evidence type="ECO:0000256" key="4">
    <source>
        <dbReference type="ARBA" id="ARBA00022679"/>
    </source>
</evidence>
<keyword evidence="4 10" id="KW-0808">Transferase</keyword>
<dbReference type="EMBL" id="AP024110">
    <property type="protein sequence ID" value="BCM25148.1"/>
    <property type="molecule type" value="Genomic_DNA"/>
</dbReference>
<keyword evidence="5 10" id="KW-0949">S-adenosyl-L-methionine</keyword>
<dbReference type="Gene3D" id="3.40.50.150">
    <property type="entry name" value="Vaccinia Virus protein VP39"/>
    <property type="match status" value="1"/>
</dbReference>
<proteinExistence type="inferred from homology"/>
<evidence type="ECO:0000259" key="11">
    <source>
        <dbReference type="Pfam" id="PF01266"/>
    </source>
</evidence>
<dbReference type="GO" id="GO:0016645">
    <property type="term" value="F:oxidoreductase activity, acting on the CH-NH group of donors"/>
    <property type="evidence" value="ECO:0007669"/>
    <property type="project" value="InterPro"/>
</dbReference>
<dbReference type="InterPro" id="IPR008471">
    <property type="entry name" value="MnmC-like_methylTransf"/>
</dbReference>
<dbReference type="RefSeq" id="WP_221763270.1">
    <property type="nucleotide sequence ID" value="NZ_AP024110.1"/>
</dbReference>
<dbReference type="InterPro" id="IPR047785">
    <property type="entry name" value="tRNA_MNMC2"/>
</dbReference>
<dbReference type="PANTHER" id="PTHR13847:SF283">
    <property type="entry name" value="TRNA 5-METHYLAMINOMETHYL-2-THIOURIDINE BIOSYNTHESIS BIFUNCTIONAL PROTEIN MNMC"/>
    <property type="match status" value="1"/>
</dbReference>
<dbReference type="InterPro" id="IPR006076">
    <property type="entry name" value="FAD-dep_OxRdtase"/>
</dbReference>
<evidence type="ECO:0000256" key="1">
    <source>
        <dbReference type="ARBA" id="ARBA00022490"/>
    </source>
</evidence>
<comment type="catalytic activity">
    <reaction evidence="10">
        <text>5-aminomethyl-2-thiouridine(34) in tRNA + S-adenosyl-L-methionine = 5-methylaminomethyl-2-thiouridine(34) in tRNA + S-adenosyl-L-homocysteine + H(+)</text>
        <dbReference type="Rhea" id="RHEA:19569"/>
        <dbReference type="Rhea" id="RHEA-COMP:10195"/>
        <dbReference type="Rhea" id="RHEA-COMP:10197"/>
        <dbReference type="ChEBI" id="CHEBI:15378"/>
        <dbReference type="ChEBI" id="CHEBI:57856"/>
        <dbReference type="ChEBI" id="CHEBI:59789"/>
        <dbReference type="ChEBI" id="CHEBI:74454"/>
        <dbReference type="ChEBI" id="CHEBI:74455"/>
        <dbReference type="EC" id="2.1.1.61"/>
    </reaction>
</comment>
<evidence type="ECO:0000256" key="7">
    <source>
        <dbReference type="ARBA" id="ARBA00022827"/>
    </source>
</evidence>
<dbReference type="EC" id="1.5.-.-" evidence="10"/>
<accession>A0A8D5G329</accession>
<comment type="similarity">
    <text evidence="10">In the C-terminal section; belongs to the DAO family.</text>
</comment>
<gene>
    <name evidence="10 13" type="primary">mnmC</name>
    <name evidence="13" type="ORF">ZMTM_14070</name>
</gene>
<evidence type="ECO:0000256" key="10">
    <source>
        <dbReference type="HAMAP-Rule" id="MF_01102"/>
    </source>
</evidence>
<keyword evidence="6 10" id="KW-0819">tRNA processing</keyword>
<keyword evidence="14" id="KW-1185">Reference proteome</keyword>
<organism evidence="13 14">
    <name type="scientific">Methyloradius palustris</name>
    <dbReference type="NCBI Taxonomy" id="2778876"/>
    <lineage>
        <taxon>Bacteria</taxon>
        <taxon>Pseudomonadati</taxon>
        <taxon>Pseudomonadota</taxon>
        <taxon>Betaproteobacteria</taxon>
        <taxon>Nitrosomonadales</taxon>
        <taxon>Methylophilaceae</taxon>
        <taxon>Methyloradius</taxon>
    </lineage>
</organism>
<feature type="domain" description="FAD dependent oxidoreductase" evidence="11">
    <location>
        <begin position="256"/>
        <end position="618"/>
    </location>
</feature>
<keyword evidence="9 10" id="KW-0511">Multifunctional enzyme</keyword>
<evidence type="ECO:0000256" key="3">
    <source>
        <dbReference type="ARBA" id="ARBA00022630"/>
    </source>
</evidence>
<dbReference type="HAMAP" id="MF_01102">
    <property type="entry name" value="MnmC"/>
    <property type="match status" value="1"/>
</dbReference>
<feature type="domain" description="MnmC-like methyltransferase" evidence="12">
    <location>
        <begin position="117"/>
        <end position="239"/>
    </location>
</feature>